<dbReference type="Pfam" id="PF06551">
    <property type="entry name" value="DUF1120"/>
    <property type="match status" value="1"/>
</dbReference>
<keyword evidence="3" id="KW-1185">Reference proteome</keyword>
<name>A0ABX2QNE5_9PSED</name>
<dbReference type="RefSeq" id="WP_177058592.1">
    <property type="nucleotide sequence ID" value="NZ_JACAQO010000011.1"/>
</dbReference>
<dbReference type="InterPro" id="IPR010546">
    <property type="entry name" value="DUF1120"/>
</dbReference>
<organism evidence="2 3">
    <name type="scientific">Pseudomonas reactans</name>
    <dbReference type="NCBI Taxonomy" id="117680"/>
    <lineage>
        <taxon>Bacteria</taxon>
        <taxon>Pseudomonadati</taxon>
        <taxon>Pseudomonadota</taxon>
        <taxon>Gammaproteobacteria</taxon>
        <taxon>Pseudomonadales</taxon>
        <taxon>Pseudomonadaceae</taxon>
        <taxon>Pseudomonas</taxon>
    </lineage>
</organism>
<evidence type="ECO:0000313" key="3">
    <source>
        <dbReference type="Proteomes" id="UP000572863"/>
    </source>
</evidence>
<keyword evidence="1" id="KW-0732">Signal</keyword>
<dbReference type="PROSITE" id="PS51257">
    <property type="entry name" value="PROKAR_LIPOPROTEIN"/>
    <property type="match status" value="1"/>
</dbReference>
<reference evidence="2 3" key="1">
    <citation type="submission" date="2020-04" db="EMBL/GenBank/DDBJ databases">
        <title>Molecular characterization of pseudomonads from Agaricus bisporus reveal novel blotch 2 pathogens in Western Europe.</title>
        <authorList>
            <person name="Taparia T."/>
            <person name="Krijger M."/>
            <person name="Haynes E."/>
            <person name="Elpinstone J.G."/>
            <person name="Noble R."/>
            <person name="Van Der Wolf J."/>
        </authorList>
    </citation>
    <scope>NUCLEOTIDE SEQUENCE [LARGE SCALE GENOMIC DNA]</scope>
    <source>
        <strain evidence="2 3">P7774</strain>
    </source>
</reference>
<comment type="caution">
    <text evidence="2">The sequence shown here is derived from an EMBL/GenBank/DDBJ whole genome shotgun (WGS) entry which is preliminary data.</text>
</comment>
<evidence type="ECO:0000256" key="1">
    <source>
        <dbReference type="SAM" id="SignalP"/>
    </source>
</evidence>
<gene>
    <name evidence="2" type="ORF">HX871_02625</name>
</gene>
<feature type="chain" id="PRO_5047426302" evidence="1">
    <location>
        <begin position="20"/>
        <end position="213"/>
    </location>
</feature>
<evidence type="ECO:0000313" key="2">
    <source>
        <dbReference type="EMBL" id="NWD93297.1"/>
    </source>
</evidence>
<dbReference type="EMBL" id="JACARY010000005">
    <property type="protein sequence ID" value="NWD93297.1"/>
    <property type="molecule type" value="Genomic_DNA"/>
</dbReference>
<feature type="signal peptide" evidence="1">
    <location>
        <begin position="1"/>
        <end position="19"/>
    </location>
</feature>
<accession>A0ABX2QNE5</accession>
<proteinExistence type="predicted"/>
<dbReference type="Proteomes" id="UP000572863">
    <property type="component" value="Unassembled WGS sequence"/>
</dbReference>
<protein>
    <submittedName>
        <fullName evidence="2">DUF1120 domain-containing protein</fullName>
    </submittedName>
</protein>
<sequence length="213" mass="22399">MNKYWLSLAALTLTGTACAASSTDLTVSGKVTPLACTPSVSSGGLVDYGKISQQDLNVDRGTRLPLKQLLVTINCDGLSRFALRMGDNRDGTATVNSEVYYGLGLDGSGNRIGLYSISFDPAQTAVDAMPQVFGTESTTGGLGWRTANRNPMDIGARSYVGFTDIEGSTAGPVAIRTLSSTVTVHTIIAAKQNLDLSRDIHIDGSATLEVVYL</sequence>